<dbReference type="GO" id="GO:0016491">
    <property type="term" value="F:oxidoreductase activity"/>
    <property type="evidence" value="ECO:0007669"/>
    <property type="project" value="InterPro"/>
</dbReference>
<feature type="compositionally biased region" description="Basic and acidic residues" evidence="1">
    <location>
        <begin position="275"/>
        <end position="289"/>
    </location>
</feature>
<dbReference type="AlphaFoldDB" id="A0A3D9UWP6"/>
<evidence type="ECO:0000259" key="2">
    <source>
        <dbReference type="PROSITE" id="PS51384"/>
    </source>
</evidence>
<dbReference type="InterPro" id="IPR017927">
    <property type="entry name" value="FAD-bd_FR_type"/>
</dbReference>
<keyword evidence="4" id="KW-1185">Reference proteome</keyword>
<feature type="region of interest" description="Disordered" evidence="1">
    <location>
        <begin position="275"/>
        <end position="296"/>
    </location>
</feature>
<proteinExistence type="predicted"/>
<name>A0A3D9UWP6_9MICO</name>
<dbReference type="EMBL" id="QTUA01000001">
    <property type="protein sequence ID" value="REF29211.1"/>
    <property type="molecule type" value="Genomic_DNA"/>
</dbReference>
<dbReference type="OrthoDB" id="9814826at2"/>
<accession>A0A3D9UWP6</accession>
<dbReference type="InterPro" id="IPR017938">
    <property type="entry name" value="Riboflavin_synthase-like_b-brl"/>
</dbReference>
<dbReference type="InterPro" id="IPR039374">
    <property type="entry name" value="SIP_fam"/>
</dbReference>
<dbReference type="RefSeq" id="WP_115921348.1">
    <property type="nucleotide sequence ID" value="NZ_QTUA01000001.1"/>
</dbReference>
<reference evidence="3 4" key="1">
    <citation type="submission" date="2018-08" db="EMBL/GenBank/DDBJ databases">
        <title>Sequencing the genomes of 1000 actinobacteria strains.</title>
        <authorList>
            <person name="Klenk H.-P."/>
        </authorList>
    </citation>
    <scope>NUCLEOTIDE SEQUENCE [LARGE SCALE GENOMIC DNA]</scope>
    <source>
        <strain evidence="3 4">DSM 22967</strain>
    </source>
</reference>
<dbReference type="InterPro" id="IPR039261">
    <property type="entry name" value="FNR_nucleotide-bd"/>
</dbReference>
<dbReference type="SUPFAM" id="SSF63380">
    <property type="entry name" value="Riboflavin synthase domain-like"/>
    <property type="match status" value="1"/>
</dbReference>
<dbReference type="InterPro" id="IPR007037">
    <property type="entry name" value="SIP_rossman_dom"/>
</dbReference>
<dbReference type="PANTHER" id="PTHR30157">
    <property type="entry name" value="FERRIC REDUCTASE, NADPH-DEPENDENT"/>
    <property type="match status" value="1"/>
</dbReference>
<gene>
    <name evidence="3" type="ORF">DFJ65_0145</name>
</gene>
<dbReference type="PROSITE" id="PS51384">
    <property type="entry name" value="FAD_FR"/>
    <property type="match status" value="1"/>
</dbReference>
<evidence type="ECO:0000313" key="4">
    <source>
        <dbReference type="Proteomes" id="UP000256253"/>
    </source>
</evidence>
<dbReference type="Gene3D" id="3.40.50.80">
    <property type="entry name" value="Nucleotide-binding domain of ferredoxin-NADP reductase (FNR) module"/>
    <property type="match status" value="1"/>
</dbReference>
<dbReference type="Gene3D" id="2.40.30.10">
    <property type="entry name" value="Translation factors"/>
    <property type="match status" value="1"/>
</dbReference>
<dbReference type="InterPro" id="IPR013113">
    <property type="entry name" value="SIP_FAD-bd"/>
</dbReference>
<dbReference type="Proteomes" id="UP000256253">
    <property type="component" value="Unassembled WGS sequence"/>
</dbReference>
<comment type="caution">
    <text evidence="3">The sequence shown here is derived from an EMBL/GenBank/DDBJ whole genome shotgun (WGS) entry which is preliminary data.</text>
</comment>
<organism evidence="3 4">
    <name type="scientific">Calidifontibacter indicus</name>
    <dbReference type="NCBI Taxonomy" id="419650"/>
    <lineage>
        <taxon>Bacteria</taxon>
        <taxon>Bacillati</taxon>
        <taxon>Actinomycetota</taxon>
        <taxon>Actinomycetes</taxon>
        <taxon>Micrococcales</taxon>
        <taxon>Dermacoccaceae</taxon>
        <taxon>Calidifontibacter</taxon>
    </lineage>
</organism>
<evidence type="ECO:0000313" key="3">
    <source>
        <dbReference type="EMBL" id="REF29211.1"/>
    </source>
</evidence>
<dbReference type="Pfam" id="PF08021">
    <property type="entry name" value="FAD_binding_9"/>
    <property type="match status" value="1"/>
</dbReference>
<protein>
    <submittedName>
        <fullName evidence="3">NADPH-dependent ferric siderophore reductase</fullName>
    </submittedName>
</protein>
<feature type="domain" description="FAD-binding FR-type" evidence="2">
    <location>
        <begin position="9"/>
        <end position="131"/>
    </location>
</feature>
<dbReference type="FunFam" id="2.40.30.10:FF:000131">
    <property type="entry name" value="NADPH-dependent ferric siderophore reductase"/>
    <property type="match status" value="1"/>
</dbReference>
<dbReference type="CDD" id="cd06193">
    <property type="entry name" value="siderophore_interacting"/>
    <property type="match status" value="1"/>
</dbReference>
<evidence type="ECO:0000256" key="1">
    <source>
        <dbReference type="SAM" id="MobiDB-lite"/>
    </source>
</evidence>
<dbReference type="Pfam" id="PF04954">
    <property type="entry name" value="SIP"/>
    <property type="match status" value="1"/>
</dbReference>
<sequence>MSDSPRPRRVPKTVTVARTESITRDLVRVHFSGAELEPLAYTDHYVKILFPPAGADYRWPFDPEELRETLPREQWPVTRTYTIRSYDPARGELAIDFVVHGDSGLAGPWAATVQPGESIGFLGPGGGWRPNPDADVHLLVGDESALPAIAAALEQLPDGARALVFAEVADASAHVPLRVMPGVEVQWVHRDEVPAADSKGNGAGHGSAYGRGLVSAVRAADWPDGVVEAFVHGNADMIRDLRRYLFLERQVPRERASISGYWRSGQNEDAWQAGKRDFNAQMERDEADRAAPQSVR</sequence>
<dbReference type="PANTHER" id="PTHR30157:SF0">
    <property type="entry name" value="NADPH-DEPENDENT FERRIC-CHELATE REDUCTASE"/>
    <property type="match status" value="1"/>
</dbReference>